<organism evidence="1 2">
    <name type="scientific">Tanacetum coccineum</name>
    <dbReference type="NCBI Taxonomy" id="301880"/>
    <lineage>
        <taxon>Eukaryota</taxon>
        <taxon>Viridiplantae</taxon>
        <taxon>Streptophyta</taxon>
        <taxon>Embryophyta</taxon>
        <taxon>Tracheophyta</taxon>
        <taxon>Spermatophyta</taxon>
        <taxon>Magnoliopsida</taxon>
        <taxon>eudicotyledons</taxon>
        <taxon>Gunneridae</taxon>
        <taxon>Pentapetalae</taxon>
        <taxon>asterids</taxon>
        <taxon>campanulids</taxon>
        <taxon>Asterales</taxon>
        <taxon>Asteraceae</taxon>
        <taxon>Asteroideae</taxon>
        <taxon>Anthemideae</taxon>
        <taxon>Anthemidinae</taxon>
        <taxon>Tanacetum</taxon>
    </lineage>
</organism>
<evidence type="ECO:0000313" key="2">
    <source>
        <dbReference type="Proteomes" id="UP001151760"/>
    </source>
</evidence>
<dbReference type="EMBL" id="BQNB010018249">
    <property type="protein sequence ID" value="GJT72336.1"/>
    <property type="molecule type" value="Genomic_DNA"/>
</dbReference>
<sequence>MGCSSLSIYGGALSHVYWADILLDIIDEMMVVQIHRYYLLRIEVKESGRLSYRFGEVDWRSTQSDDIFVGFKLIGLGATKELAFNIQNVDISIIDLLGLCAFGFIESRFLLYVCSSQGHCRVWESVIREGFFLCIGGEHVVLELLGSLGRVRVGASMMKEREEGGCKLITESRSHMCMSDGVEWDVGTRVRVVEVDMRVEMGMDGETLTGCVTGGDILGWRREQTDRGQLEVYKGIVTICESMEWGGGGCDFSRPDLLWSVRGDLLWMESDRTWVVNE</sequence>
<keyword evidence="2" id="KW-1185">Reference proteome</keyword>
<comment type="caution">
    <text evidence="1">The sequence shown here is derived from an EMBL/GenBank/DDBJ whole genome shotgun (WGS) entry which is preliminary data.</text>
</comment>
<name>A0ABQ5G9X2_9ASTR</name>
<reference evidence="1" key="1">
    <citation type="journal article" date="2022" name="Int. J. Mol. Sci.">
        <title>Draft Genome of Tanacetum Coccineum: Genomic Comparison of Closely Related Tanacetum-Family Plants.</title>
        <authorList>
            <person name="Yamashiro T."/>
            <person name="Shiraishi A."/>
            <person name="Nakayama K."/>
            <person name="Satake H."/>
        </authorList>
    </citation>
    <scope>NUCLEOTIDE SEQUENCE</scope>
</reference>
<evidence type="ECO:0000313" key="1">
    <source>
        <dbReference type="EMBL" id="GJT72336.1"/>
    </source>
</evidence>
<reference evidence="1" key="2">
    <citation type="submission" date="2022-01" db="EMBL/GenBank/DDBJ databases">
        <authorList>
            <person name="Yamashiro T."/>
            <person name="Shiraishi A."/>
            <person name="Satake H."/>
            <person name="Nakayama K."/>
        </authorList>
    </citation>
    <scope>NUCLEOTIDE SEQUENCE</scope>
</reference>
<proteinExistence type="predicted"/>
<accession>A0ABQ5G9X2</accession>
<protein>
    <submittedName>
        <fullName evidence="1">Uncharacterized protein</fullName>
    </submittedName>
</protein>
<gene>
    <name evidence="1" type="ORF">Tco_1031622</name>
</gene>
<dbReference type="Proteomes" id="UP001151760">
    <property type="component" value="Unassembled WGS sequence"/>
</dbReference>